<dbReference type="KEGG" id="lenr:94173804"/>
<dbReference type="Proteomes" id="UP000674179">
    <property type="component" value="Chromosome 7"/>
</dbReference>
<dbReference type="OrthoDB" id="263481at2759"/>
<dbReference type="AlphaFoldDB" id="A0A836KSG6"/>
<keyword evidence="2" id="KW-1185">Reference proteome</keyword>
<gene>
    <name evidence="1" type="ORF">CUR178_06634</name>
</gene>
<evidence type="ECO:0000313" key="1">
    <source>
        <dbReference type="EMBL" id="KAG5485271.1"/>
    </source>
</evidence>
<reference evidence="1 2" key="1">
    <citation type="submission" date="2021-02" db="EMBL/GenBank/DDBJ databases">
        <title>Leishmania (Mundinia) enrietti genome sequencing and assembly.</title>
        <authorList>
            <person name="Almutairi H."/>
            <person name="Gatherer D."/>
        </authorList>
    </citation>
    <scope>NUCLEOTIDE SEQUENCE [LARGE SCALE GENOMIC DNA]</scope>
    <source>
        <strain evidence="1">CUR178</strain>
    </source>
</reference>
<organism evidence="1 2">
    <name type="scientific">Leishmania enriettii</name>
    <dbReference type="NCBI Taxonomy" id="5663"/>
    <lineage>
        <taxon>Eukaryota</taxon>
        <taxon>Discoba</taxon>
        <taxon>Euglenozoa</taxon>
        <taxon>Kinetoplastea</taxon>
        <taxon>Metakinetoplastina</taxon>
        <taxon>Trypanosomatida</taxon>
        <taxon>Trypanosomatidae</taxon>
        <taxon>Leishmaniinae</taxon>
        <taxon>Leishmania</taxon>
    </lineage>
</organism>
<sequence length="165" mass="17794">MIRFVPRSHCFGLLHHQNVAAAAATPTHIADEYFLGQKCLWIQLEVALQPETGEAGSLLSAAVVGRASIFGAGSQQMRSTSSLTVRLSSTVAARASAVFWRCVLKDITVRPGGLVDAQLPVYVHVRSPGVSRTSWTPHLMPVLLSLLSMLLVALGMRTLQSIAQY</sequence>
<evidence type="ECO:0000313" key="2">
    <source>
        <dbReference type="Proteomes" id="UP000674179"/>
    </source>
</evidence>
<comment type="caution">
    <text evidence="1">The sequence shown here is derived from an EMBL/GenBank/DDBJ whole genome shotgun (WGS) entry which is preliminary data.</text>
</comment>
<proteinExistence type="predicted"/>
<name>A0A836KSG6_LEIEN</name>
<accession>A0A836KSG6</accession>
<dbReference type="EMBL" id="JAFHKP010000007">
    <property type="protein sequence ID" value="KAG5485271.1"/>
    <property type="molecule type" value="Genomic_DNA"/>
</dbReference>
<dbReference type="GeneID" id="94173804"/>
<protein>
    <submittedName>
        <fullName evidence="1">Uncharacterized protein</fullName>
    </submittedName>
</protein>
<dbReference type="RefSeq" id="XP_067695535.1">
    <property type="nucleotide sequence ID" value="XM_067838294.1"/>
</dbReference>